<dbReference type="KEGG" id="lbc:LACBIDRAFT_322413"/>
<sequence>MTFPIGKYANIVINNDNTLLAINSSGPKSVGNGSPPKCAMCLTSAINSSGPKSVGNGSPPKCALCLTSGNGPIRKYEEISFGCDIGQQNIFSIHGVCKTNSSFRLTREMPKMASSFH</sequence>
<dbReference type="InParanoid" id="B0CW70"/>
<accession>B0CW70</accession>
<dbReference type="HOGENOM" id="CLU_2085230_0_0_1"/>
<dbReference type="EMBL" id="DS547093">
    <property type="protein sequence ID" value="EDR13457.1"/>
    <property type="molecule type" value="Genomic_DNA"/>
</dbReference>
<dbReference type="AlphaFoldDB" id="B0CW70"/>
<gene>
    <name evidence="1" type="ORF">LACBIDRAFT_322413</name>
</gene>
<keyword evidence="2" id="KW-1185">Reference proteome</keyword>
<reference evidence="1 2" key="1">
    <citation type="journal article" date="2008" name="Nature">
        <title>The genome of Laccaria bicolor provides insights into mycorrhizal symbiosis.</title>
        <authorList>
            <person name="Martin F."/>
            <person name="Aerts A."/>
            <person name="Ahren D."/>
            <person name="Brun A."/>
            <person name="Danchin E.G.J."/>
            <person name="Duchaussoy F."/>
            <person name="Gibon J."/>
            <person name="Kohler A."/>
            <person name="Lindquist E."/>
            <person name="Pereda V."/>
            <person name="Salamov A."/>
            <person name="Shapiro H.J."/>
            <person name="Wuyts J."/>
            <person name="Blaudez D."/>
            <person name="Buee M."/>
            <person name="Brokstein P."/>
            <person name="Canbaeck B."/>
            <person name="Cohen D."/>
            <person name="Courty P.E."/>
            <person name="Coutinho P.M."/>
            <person name="Delaruelle C."/>
            <person name="Detter J.C."/>
            <person name="Deveau A."/>
            <person name="DiFazio S."/>
            <person name="Duplessis S."/>
            <person name="Fraissinet-Tachet L."/>
            <person name="Lucic E."/>
            <person name="Frey-Klett P."/>
            <person name="Fourrey C."/>
            <person name="Feussner I."/>
            <person name="Gay G."/>
            <person name="Grimwood J."/>
            <person name="Hoegger P.J."/>
            <person name="Jain P."/>
            <person name="Kilaru S."/>
            <person name="Labbe J."/>
            <person name="Lin Y.C."/>
            <person name="Legue V."/>
            <person name="Le Tacon F."/>
            <person name="Marmeisse R."/>
            <person name="Melayah D."/>
            <person name="Montanini B."/>
            <person name="Muratet M."/>
            <person name="Nehls U."/>
            <person name="Niculita-Hirzel H."/>
            <person name="Oudot-Le Secq M.P."/>
            <person name="Peter M."/>
            <person name="Quesneville H."/>
            <person name="Rajashekar B."/>
            <person name="Reich M."/>
            <person name="Rouhier N."/>
            <person name="Schmutz J."/>
            <person name="Yin T."/>
            <person name="Chalot M."/>
            <person name="Henrissat B."/>
            <person name="Kuees U."/>
            <person name="Lucas S."/>
            <person name="Van de Peer Y."/>
            <person name="Podila G.K."/>
            <person name="Polle A."/>
            <person name="Pukkila P.J."/>
            <person name="Richardson P.M."/>
            <person name="Rouze P."/>
            <person name="Sanders I.R."/>
            <person name="Stajich J.E."/>
            <person name="Tunlid A."/>
            <person name="Tuskan G."/>
            <person name="Grigoriev I.V."/>
        </authorList>
    </citation>
    <scope>NUCLEOTIDE SEQUENCE [LARGE SCALE GENOMIC DNA]</scope>
    <source>
        <strain evidence="2">S238N-H82 / ATCC MYA-4686</strain>
    </source>
</reference>
<organism evidence="2">
    <name type="scientific">Laccaria bicolor (strain S238N-H82 / ATCC MYA-4686)</name>
    <name type="common">Bicoloured deceiver</name>
    <name type="synonym">Laccaria laccata var. bicolor</name>
    <dbReference type="NCBI Taxonomy" id="486041"/>
    <lineage>
        <taxon>Eukaryota</taxon>
        <taxon>Fungi</taxon>
        <taxon>Dikarya</taxon>
        <taxon>Basidiomycota</taxon>
        <taxon>Agaricomycotina</taxon>
        <taxon>Agaricomycetes</taxon>
        <taxon>Agaricomycetidae</taxon>
        <taxon>Agaricales</taxon>
        <taxon>Agaricineae</taxon>
        <taxon>Hydnangiaceae</taxon>
        <taxon>Laccaria</taxon>
    </lineage>
</organism>
<dbReference type="Proteomes" id="UP000001194">
    <property type="component" value="Unassembled WGS sequence"/>
</dbReference>
<proteinExistence type="predicted"/>
<name>B0CW70_LACBS</name>
<evidence type="ECO:0000313" key="2">
    <source>
        <dbReference type="Proteomes" id="UP000001194"/>
    </source>
</evidence>
<protein>
    <submittedName>
        <fullName evidence="1">Predicted protein</fullName>
    </submittedName>
</protein>
<dbReference type="RefSeq" id="XP_001875955.1">
    <property type="nucleotide sequence ID" value="XM_001875920.1"/>
</dbReference>
<dbReference type="GeneID" id="6071355"/>
<evidence type="ECO:0000313" key="1">
    <source>
        <dbReference type="EMBL" id="EDR13457.1"/>
    </source>
</evidence>